<evidence type="ECO:0000313" key="1">
    <source>
        <dbReference type="EMBL" id="KAK4746082.1"/>
    </source>
</evidence>
<dbReference type="Proteomes" id="UP001345219">
    <property type="component" value="Chromosome 10"/>
</dbReference>
<dbReference type="EMBL" id="JAXIOK010000021">
    <property type="protein sequence ID" value="KAK4746082.1"/>
    <property type="molecule type" value="Genomic_DNA"/>
</dbReference>
<gene>
    <name evidence="1" type="ORF">SAY87_012394</name>
</gene>
<dbReference type="PANTHER" id="PTHR35276:SF1">
    <property type="entry name" value="TRNA (MNM(5)S(2)U34)-METHYLTRANSFERASE, CHLOROPLASTIC"/>
    <property type="match status" value="1"/>
</dbReference>
<reference evidence="1 2" key="1">
    <citation type="journal article" date="2023" name="Hortic Res">
        <title>Pangenome of water caltrop reveals structural variations and asymmetric subgenome divergence after allopolyploidization.</title>
        <authorList>
            <person name="Zhang X."/>
            <person name="Chen Y."/>
            <person name="Wang L."/>
            <person name="Yuan Y."/>
            <person name="Fang M."/>
            <person name="Shi L."/>
            <person name="Lu R."/>
            <person name="Comes H.P."/>
            <person name="Ma Y."/>
            <person name="Chen Y."/>
            <person name="Huang G."/>
            <person name="Zhou Y."/>
            <person name="Zheng Z."/>
            <person name="Qiu Y."/>
        </authorList>
    </citation>
    <scope>NUCLEOTIDE SEQUENCE [LARGE SCALE GENOMIC DNA]</scope>
    <source>
        <tissue evidence="1">Roots</tissue>
    </source>
</reference>
<dbReference type="AlphaFoldDB" id="A0AAN7H123"/>
<dbReference type="InterPro" id="IPR010719">
    <property type="entry name" value="MnmM_MeTrfase"/>
</dbReference>
<evidence type="ECO:0000313" key="2">
    <source>
        <dbReference type="Proteomes" id="UP001345219"/>
    </source>
</evidence>
<dbReference type="InterPro" id="IPR029063">
    <property type="entry name" value="SAM-dependent_MTases_sf"/>
</dbReference>
<dbReference type="CDD" id="cd02440">
    <property type="entry name" value="AdoMet_MTases"/>
    <property type="match status" value="1"/>
</dbReference>
<dbReference type="Pfam" id="PF06962">
    <property type="entry name" value="rRNA_methylase"/>
    <property type="match status" value="1"/>
</dbReference>
<comment type="caution">
    <text evidence="1">The sequence shown here is derived from an EMBL/GenBank/DDBJ whole genome shotgun (WGS) entry which is preliminary data.</text>
</comment>
<proteinExistence type="predicted"/>
<keyword evidence="2" id="KW-1185">Reference proteome</keyword>
<organism evidence="1 2">
    <name type="scientific">Trapa incisa</name>
    <dbReference type="NCBI Taxonomy" id="236973"/>
    <lineage>
        <taxon>Eukaryota</taxon>
        <taxon>Viridiplantae</taxon>
        <taxon>Streptophyta</taxon>
        <taxon>Embryophyta</taxon>
        <taxon>Tracheophyta</taxon>
        <taxon>Spermatophyta</taxon>
        <taxon>Magnoliopsida</taxon>
        <taxon>eudicotyledons</taxon>
        <taxon>Gunneridae</taxon>
        <taxon>Pentapetalae</taxon>
        <taxon>rosids</taxon>
        <taxon>malvids</taxon>
        <taxon>Myrtales</taxon>
        <taxon>Lythraceae</taxon>
        <taxon>Trapa</taxon>
    </lineage>
</organism>
<dbReference type="Gene3D" id="3.40.50.150">
    <property type="entry name" value="Vaccinia Virus protein VP39"/>
    <property type="match status" value="1"/>
</dbReference>
<name>A0AAN7H123_9MYRT</name>
<dbReference type="SUPFAM" id="SSF53335">
    <property type="entry name" value="S-adenosyl-L-methionine-dependent methyltransferases"/>
    <property type="match status" value="1"/>
</dbReference>
<accession>A0AAN7H123</accession>
<sequence>MRRPIMGIARSVLHGGVRNECRSVTRKPKRVGEKAGCEGMSLRFSPLSWRSVSGRIAGERSTLIRTCGFYSLSVLSPPSYDFPISSKILFRCGTSSSSSFQDTALHGEIPISGVEDELVGYIFGKKKATDVAHSVWKHVVRRGDTVVDATCGNGYDTLALLRLVADSSGKGRVFGMDIQEEALESTDRLLSQSLAPNEKELVKLFPMCHSKMEEIIPKDTSVRLVAFNLGYLPGGDKEKTTMTETTLLALEAAVRIIQPGGLISVVVYVGHPRGSEEFEAIQAFISGLPTEAWICSKLQMLNRPLAPIPVFMFKR</sequence>
<dbReference type="PANTHER" id="PTHR35276">
    <property type="entry name" value="S-ADENOSYL-L-METHIONINE-DEPENDENT METHYLTRANSFERASES SUPERFAMILY PROTEIN"/>
    <property type="match status" value="1"/>
</dbReference>
<protein>
    <recommendedName>
        <fullName evidence="3">rRNA methylase YtqB</fullName>
    </recommendedName>
</protein>
<evidence type="ECO:0008006" key="3">
    <source>
        <dbReference type="Google" id="ProtNLM"/>
    </source>
</evidence>